<evidence type="ECO:0000256" key="1">
    <source>
        <dbReference type="ARBA" id="ARBA00001933"/>
    </source>
</evidence>
<accession>A0A0N0NP09</accession>
<dbReference type="GO" id="GO:0030170">
    <property type="term" value="F:pyridoxal phosphate binding"/>
    <property type="evidence" value="ECO:0007669"/>
    <property type="project" value="InterPro"/>
</dbReference>
<gene>
    <name evidence="8" type="ORF">AB675_5557</name>
</gene>
<dbReference type="STRING" id="1664694.A0A0N0NP09"/>
<keyword evidence="4 8" id="KW-0808">Transferase</keyword>
<reference evidence="8 9" key="1">
    <citation type="submission" date="2015-06" db="EMBL/GenBank/DDBJ databases">
        <title>Draft genome of the ant-associated black yeast Phialophora attae CBS 131958.</title>
        <authorList>
            <person name="Moreno L.F."/>
            <person name="Stielow B.J."/>
            <person name="de Hoog S."/>
            <person name="Vicente V.A."/>
            <person name="Weiss V.A."/>
            <person name="de Vries M."/>
            <person name="Cruz L.M."/>
            <person name="Souza E.M."/>
        </authorList>
    </citation>
    <scope>NUCLEOTIDE SEQUENCE [LARGE SCALE GENOMIC DNA]</scope>
    <source>
        <strain evidence="8 9">CBS 131958</strain>
    </source>
</reference>
<feature type="domain" description="Aminotransferase class I/classII large" evidence="7">
    <location>
        <begin position="110"/>
        <end position="403"/>
    </location>
</feature>
<dbReference type="PANTHER" id="PTHR42790">
    <property type="entry name" value="AMINOTRANSFERASE"/>
    <property type="match status" value="1"/>
</dbReference>
<keyword evidence="9" id="KW-1185">Reference proteome</keyword>
<feature type="compositionally biased region" description="Polar residues" evidence="6">
    <location>
        <begin position="1"/>
        <end position="10"/>
    </location>
</feature>
<keyword evidence="3 8" id="KW-0032">Aminotransferase</keyword>
<comment type="similarity">
    <text evidence="2">Belongs to the class-I pyridoxal-phosphate-dependent aminotransferase family.</text>
</comment>
<dbReference type="GO" id="GO:0008483">
    <property type="term" value="F:transaminase activity"/>
    <property type="evidence" value="ECO:0007669"/>
    <property type="project" value="UniProtKB-KW"/>
</dbReference>
<protein>
    <submittedName>
        <fullName evidence="8">Aromatic amino acid aminotransferase C56E4.03</fullName>
    </submittedName>
</protein>
<dbReference type="Proteomes" id="UP000038010">
    <property type="component" value="Unassembled WGS sequence"/>
</dbReference>
<evidence type="ECO:0000256" key="5">
    <source>
        <dbReference type="ARBA" id="ARBA00022898"/>
    </source>
</evidence>
<proteinExistence type="inferred from homology"/>
<evidence type="ECO:0000256" key="2">
    <source>
        <dbReference type="ARBA" id="ARBA00007441"/>
    </source>
</evidence>
<evidence type="ECO:0000256" key="4">
    <source>
        <dbReference type="ARBA" id="ARBA00022679"/>
    </source>
</evidence>
<organism evidence="8 9">
    <name type="scientific">Cyphellophora attinorum</name>
    <dbReference type="NCBI Taxonomy" id="1664694"/>
    <lineage>
        <taxon>Eukaryota</taxon>
        <taxon>Fungi</taxon>
        <taxon>Dikarya</taxon>
        <taxon>Ascomycota</taxon>
        <taxon>Pezizomycotina</taxon>
        <taxon>Eurotiomycetes</taxon>
        <taxon>Chaetothyriomycetidae</taxon>
        <taxon>Chaetothyriales</taxon>
        <taxon>Cyphellophoraceae</taxon>
        <taxon>Cyphellophora</taxon>
    </lineage>
</organism>
<evidence type="ECO:0000256" key="3">
    <source>
        <dbReference type="ARBA" id="ARBA00022576"/>
    </source>
</evidence>
<evidence type="ECO:0000256" key="6">
    <source>
        <dbReference type="SAM" id="MobiDB-lite"/>
    </source>
</evidence>
<dbReference type="InterPro" id="IPR015424">
    <property type="entry name" value="PyrdxlP-dep_Trfase"/>
</dbReference>
<dbReference type="AlphaFoldDB" id="A0A0N0NP09"/>
<comment type="caution">
    <text evidence="8">The sequence shown here is derived from an EMBL/GenBank/DDBJ whole genome shotgun (WGS) entry which is preliminary data.</text>
</comment>
<evidence type="ECO:0000259" key="7">
    <source>
        <dbReference type="Pfam" id="PF00155"/>
    </source>
</evidence>
<dbReference type="GO" id="GO:1901605">
    <property type="term" value="P:alpha-amino acid metabolic process"/>
    <property type="evidence" value="ECO:0007669"/>
    <property type="project" value="TreeGrafter"/>
</dbReference>
<dbReference type="Pfam" id="PF00155">
    <property type="entry name" value="Aminotran_1_2"/>
    <property type="match status" value="1"/>
</dbReference>
<dbReference type="GeneID" id="28737657"/>
<dbReference type="VEuPathDB" id="FungiDB:AB675_5557"/>
<comment type="cofactor">
    <cofactor evidence="1">
        <name>pyridoxal 5'-phosphate</name>
        <dbReference type="ChEBI" id="CHEBI:597326"/>
    </cofactor>
</comment>
<dbReference type="RefSeq" id="XP_018002164.1">
    <property type="nucleotide sequence ID" value="XM_018145777.1"/>
</dbReference>
<dbReference type="CDD" id="cd00609">
    <property type="entry name" value="AAT_like"/>
    <property type="match status" value="1"/>
</dbReference>
<keyword evidence="5" id="KW-0663">Pyridoxal phosphate</keyword>
<dbReference type="SUPFAM" id="SSF53383">
    <property type="entry name" value="PLP-dependent transferases"/>
    <property type="match status" value="1"/>
</dbReference>
<sequence length="612" mass="68133">MEGSTNTGKSPPQDVSHYFSRTTNRRAPSRVKAFYKYFQIPGIQNLAGGMPFSSYFPFDTLEAGVALPNRFKPTPNDPVDPPNARAHKKGPEAAHLLVPHDSAEKDVLHKIDLSTALQYGTAQGYPSLYSFVRGFVQINMHPNIPYEGGAEVILTCGSTDGFSKILECFTNIWDEERDWIRDREGVLCEEFAYMNAIQTAAPRGLNVVTVKIDDEGMLAHGPGGLADVLDNWDVYRGKRPHIIYTVTMGQNPTSGLLSVKRRKEIYAICQKYDVLIAEDDPYWFLQFPSANELSLKARGHAVSENHPLEPYNYNTASGGKSSGYEFLDSLVPSYLSIDVDGRVIRMDTFSKCVAPGARLGWLTAQPKVVETIQRITETSTQQPSGFVQSVIAELLAGPSDTADDPGKGGSKDGSGWKVDGWVRWLEGLRGNYERRMQTMASALEEGRYLVRQSTNSEGFEEVSKTQIYDFNYPMAGMFLWLRCHFDTHPLYTEPHLVGAHNFTGPDLSRAFWLFQTKPKYRVLAAPGQMFAPSPAVSEESAWQYFRLCFAAVDEAIVKSSSENFVESARDFWKLDAKQVQELLDELAAPAPPSEAEAMAMSQAQYAINPTLC</sequence>
<feature type="region of interest" description="Disordered" evidence="6">
    <location>
        <begin position="1"/>
        <end position="23"/>
    </location>
</feature>
<dbReference type="PANTHER" id="PTHR42790:SF1">
    <property type="entry name" value="AROMATIC AMINO ACID AMINOTRANSFERASE, HYPOTHETICAL (EUROFUNG)"/>
    <property type="match status" value="1"/>
</dbReference>
<evidence type="ECO:0000313" key="8">
    <source>
        <dbReference type="EMBL" id="KPI42201.1"/>
    </source>
</evidence>
<dbReference type="Gene3D" id="3.40.640.10">
    <property type="entry name" value="Type I PLP-dependent aspartate aminotransferase-like (Major domain)"/>
    <property type="match status" value="1"/>
</dbReference>
<dbReference type="EMBL" id="LFJN01000008">
    <property type="protein sequence ID" value="KPI42201.1"/>
    <property type="molecule type" value="Genomic_DNA"/>
</dbReference>
<dbReference type="OrthoDB" id="691673at2759"/>
<name>A0A0N0NP09_9EURO</name>
<evidence type="ECO:0000313" key="9">
    <source>
        <dbReference type="Proteomes" id="UP000038010"/>
    </source>
</evidence>
<dbReference type="InterPro" id="IPR015421">
    <property type="entry name" value="PyrdxlP-dep_Trfase_major"/>
</dbReference>
<dbReference type="InterPro" id="IPR050859">
    <property type="entry name" value="Class-I_PLP-dep_aminotransf"/>
</dbReference>
<dbReference type="InterPro" id="IPR004839">
    <property type="entry name" value="Aminotransferase_I/II_large"/>
</dbReference>